<evidence type="ECO:0000256" key="9">
    <source>
        <dbReference type="SAM" id="SignalP"/>
    </source>
</evidence>
<reference evidence="12" key="1">
    <citation type="submission" date="2023-03" db="UniProtKB">
        <authorList>
            <consortium name="EnsemblPlants"/>
        </authorList>
    </citation>
    <scope>IDENTIFICATION</scope>
</reference>
<feature type="compositionally biased region" description="Basic and acidic residues" evidence="8">
    <location>
        <begin position="476"/>
        <end position="486"/>
    </location>
</feature>
<dbReference type="Pfam" id="PF13359">
    <property type="entry name" value="DDE_Tnp_4"/>
    <property type="match status" value="1"/>
</dbReference>
<dbReference type="GO" id="GO:0016787">
    <property type="term" value="F:hydrolase activity"/>
    <property type="evidence" value="ECO:0007669"/>
    <property type="project" value="UniProtKB-KW"/>
</dbReference>
<evidence type="ECO:0008006" key="13">
    <source>
        <dbReference type="Google" id="ProtNLM"/>
    </source>
</evidence>
<evidence type="ECO:0000313" key="12">
    <source>
        <dbReference type="EnsemblPlants" id="MELO3C034529.2.1"/>
    </source>
</evidence>
<evidence type="ECO:0000259" key="10">
    <source>
        <dbReference type="Pfam" id="PF13359"/>
    </source>
</evidence>
<keyword evidence="6" id="KW-0378">Hydrolase</keyword>
<comment type="subcellular location">
    <subcellularLocation>
        <location evidence="2">Nucleus</location>
    </subcellularLocation>
</comment>
<comment type="cofactor">
    <cofactor evidence="1">
        <name>a divalent metal cation</name>
        <dbReference type="ChEBI" id="CHEBI:60240"/>
    </cofactor>
</comment>
<evidence type="ECO:0000259" key="11">
    <source>
        <dbReference type="Pfam" id="PF26138"/>
    </source>
</evidence>
<evidence type="ECO:0000256" key="1">
    <source>
        <dbReference type="ARBA" id="ARBA00001968"/>
    </source>
</evidence>
<evidence type="ECO:0000256" key="7">
    <source>
        <dbReference type="ARBA" id="ARBA00023242"/>
    </source>
</evidence>
<evidence type="ECO:0000256" key="3">
    <source>
        <dbReference type="ARBA" id="ARBA00006958"/>
    </source>
</evidence>
<dbReference type="Gramene" id="MELO3C034529.2.1">
    <property type="protein sequence ID" value="MELO3C034529.2.1"/>
    <property type="gene ID" value="MELO3C034529.2"/>
</dbReference>
<name>A0A9I9EJ58_CUCME</name>
<dbReference type="InterPro" id="IPR058353">
    <property type="entry name" value="DUF8040"/>
</dbReference>
<evidence type="ECO:0000256" key="2">
    <source>
        <dbReference type="ARBA" id="ARBA00004123"/>
    </source>
</evidence>
<evidence type="ECO:0000256" key="8">
    <source>
        <dbReference type="SAM" id="MobiDB-lite"/>
    </source>
</evidence>
<dbReference type="InterPro" id="IPR027806">
    <property type="entry name" value="HARBI1_dom"/>
</dbReference>
<dbReference type="GO" id="GO:0004518">
    <property type="term" value="F:nuclease activity"/>
    <property type="evidence" value="ECO:0007669"/>
    <property type="project" value="UniProtKB-KW"/>
</dbReference>
<evidence type="ECO:0000256" key="4">
    <source>
        <dbReference type="ARBA" id="ARBA00022722"/>
    </source>
</evidence>
<feature type="domain" description="DDE Tnp4" evidence="10">
    <location>
        <begin position="88"/>
        <end position="235"/>
    </location>
</feature>
<evidence type="ECO:0000256" key="6">
    <source>
        <dbReference type="ARBA" id="ARBA00022801"/>
    </source>
</evidence>
<dbReference type="GO" id="GO:0005634">
    <property type="term" value="C:nucleus"/>
    <property type="evidence" value="ECO:0007669"/>
    <property type="project" value="UniProtKB-SubCell"/>
</dbReference>
<proteinExistence type="inferred from homology"/>
<dbReference type="AlphaFoldDB" id="A0A9I9EJ58"/>
<evidence type="ECO:0000256" key="5">
    <source>
        <dbReference type="ARBA" id="ARBA00022723"/>
    </source>
</evidence>
<protein>
    <recommendedName>
        <fullName evidence="13">Retrotransposon protein</fullName>
    </recommendedName>
</protein>
<dbReference type="PANTHER" id="PTHR22930:SF293">
    <property type="entry name" value="PROTEIN ALP1-LIKE"/>
    <property type="match status" value="1"/>
</dbReference>
<dbReference type="EnsemblPlants" id="MELO3C034529.2.1">
    <property type="protein sequence ID" value="MELO3C034529.2.1"/>
    <property type="gene ID" value="MELO3C034529.2"/>
</dbReference>
<feature type="domain" description="DUF8040" evidence="11">
    <location>
        <begin position="1"/>
        <end position="70"/>
    </location>
</feature>
<dbReference type="InterPro" id="IPR045249">
    <property type="entry name" value="HARBI1-like"/>
</dbReference>
<comment type="similarity">
    <text evidence="3">Belongs to the HARBI1 family.</text>
</comment>
<keyword evidence="9" id="KW-0732">Signal</keyword>
<keyword evidence="7" id="KW-0539">Nucleus</keyword>
<keyword evidence="5" id="KW-0479">Metal-binding</keyword>
<keyword evidence="4" id="KW-0540">Nuclease</keyword>
<dbReference type="PANTHER" id="PTHR22930">
    <property type="match status" value="1"/>
</dbReference>
<feature type="signal peptide" evidence="9">
    <location>
        <begin position="1"/>
        <end position="22"/>
    </location>
</feature>
<organism evidence="12">
    <name type="scientific">Cucumis melo</name>
    <name type="common">Muskmelon</name>
    <dbReference type="NCBI Taxonomy" id="3656"/>
    <lineage>
        <taxon>Eukaryota</taxon>
        <taxon>Viridiplantae</taxon>
        <taxon>Streptophyta</taxon>
        <taxon>Embryophyta</taxon>
        <taxon>Tracheophyta</taxon>
        <taxon>Spermatophyta</taxon>
        <taxon>Magnoliopsida</taxon>
        <taxon>eudicotyledons</taxon>
        <taxon>Gunneridae</taxon>
        <taxon>Pentapetalae</taxon>
        <taxon>rosids</taxon>
        <taxon>fabids</taxon>
        <taxon>Cucurbitales</taxon>
        <taxon>Cucurbitaceae</taxon>
        <taxon>Benincaseae</taxon>
        <taxon>Cucumis</taxon>
    </lineage>
</organism>
<accession>A0A9I9EJ58</accession>
<feature type="chain" id="PRO_5039899386" description="Retrotransposon protein" evidence="9">
    <location>
        <begin position="23"/>
        <end position="515"/>
    </location>
</feature>
<feature type="region of interest" description="Disordered" evidence="8">
    <location>
        <begin position="476"/>
        <end position="495"/>
    </location>
</feature>
<dbReference type="Pfam" id="PF26138">
    <property type="entry name" value="DUF8040"/>
    <property type="match status" value="1"/>
</dbReference>
<sequence length="515" mass="58640">MDRRCFAILCHLLRTIAGLTSTEVVDVEEMVAMFLHILAHNVKNRVILREFMRSGETISRHFNMVLLVVIRLHEELLKKPQPNCLGALDGTYIKVNVLASDRARYRTRKGEVATNVLSVCDTKGDFVYVLVGWEGSAADSRILRYYYLVDAGYPNAEGFLAPYRGQGYHLQEWCGLENAPSTSKEFFNMKHLSARNVIKRALGVLKGRRAILRGKSYYPVEVQCRTILACYLLHNLIMMTNFDIEDNIDEVDSTHATTAADDIHYIETSNEWSQWRDDLAEEIMKSSSRLPKHSWTKEEEAGLVELVNVGGWRSDNGTFRLGYLNQLARMMAFKIPGCNNHASTIDSRIKLMKRMFHALAEMRDPMCIGFGWNDEKKCFVAEKEVFDDWVKSHPAAKGLLNKSFVYYDELSYVFGKDRATRGRAESFTDIRPNDPAGYDAFIAKAAPDTNFSPMYNQGLNMSPDDLMGTRTARVSERRNISSESKPKRPGHTIDSGDIVRTAIEYGNEQLHRIVE</sequence>
<dbReference type="GO" id="GO:0046872">
    <property type="term" value="F:metal ion binding"/>
    <property type="evidence" value="ECO:0007669"/>
    <property type="project" value="UniProtKB-KW"/>
</dbReference>